<accession>A0A6N7W2U3</accession>
<keyword evidence="2 5" id="KW-0808">Transferase</keyword>
<dbReference type="CDD" id="cd03801">
    <property type="entry name" value="GT4_PimA-like"/>
    <property type="match status" value="1"/>
</dbReference>
<gene>
    <name evidence="5" type="ORF">FYJ24_02875</name>
</gene>
<organism evidence="5 6">
    <name type="scientific">Scrofimicrobium canadense</name>
    <dbReference type="NCBI Taxonomy" id="2652290"/>
    <lineage>
        <taxon>Bacteria</taxon>
        <taxon>Bacillati</taxon>
        <taxon>Actinomycetota</taxon>
        <taxon>Actinomycetes</taxon>
        <taxon>Actinomycetales</taxon>
        <taxon>Actinomycetaceae</taxon>
        <taxon>Scrofimicrobium</taxon>
    </lineage>
</organism>
<dbReference type="EMBL" id="VULO01000003">
    <property type="protein sequence ID" value="MSS83721.1"/>
    <property type="molecule type" value="Genomic_DNA"/>
</dbReference>
<dbReference type="AlphaFoldDB" id="A0A6N7W2U3"/>
<dbReference type="InterPro" id="IPR028098">
    <property type="entry name" value="Glyco_trans_4-like_N"/>
</dbReference>
<dbReference type="PANTHER" id="PTHR45947">
    <property type="entry name" value="SULFOQUINOVOSYL TRANSFERASE SQD2"/>
    <property type="match status" value="1"/>
</dbReference>
<evidence type="ECO:0000259" key="4">
    <source>
        <dbReference type="Pfam" id="PF13439"/>
    </source>
</evidence>
<dbReference type="InterPro" id="IPR001296">
    <property type="entry name" value="Glyco_trans_1"/>
</dbReference>
<keyword evidence="6" id="KW-1185">Reference proteome</keyword>
<dbReference type="Pfam" id="PF00534">
    <property type="entry name" value="Glycos_transf_1"/>
    <property type="match status" value="1"/>
</dbReference>
<evidence type="ECO:0000313" key="5">
    <source>
        <dbReference type="EMBL" id="MSS83721.1"/>
    </source>
</evidence>
<evidence type="ECO:0000256" key="2">
    <source>
        <dbReference type="ARBA" id="ARBA00022679"/>
    </source>
</evidence>
<dbReference type="GO" id="GO:1901137">
    <property type="term" value="P:carbohydrate derivative biosynthetic process"/>
    <property type="evidence" value="ECO:0007669"/>
    <property type="project" value="UniProtKB-ARBA"/>
</dbReference>
<dbReference type="Pfam" id="PF13439">
    <property type="entry name" value="Glyco_transf_4"/>
    <property type="match status" value="1"/>
</dbReference>
<sequence>MRIIHVSDCFAPSMGGIETQVSHLAERQHMAGDGVTVLTCSPDVDNSDGQRPYRVIRSVWPNPVGAPVDPRAPRRFLAMIEKLQPDVVHLHQGELTPVVQALMPRLAQKNIPSVVTVHSVWNPTTGIPLMKLFASAGKLPGPILFAGVSNLVRGRVAQVMGEDNVQVLPNGVDTGQWAVEPVSHEGLHVAVATRFAPRKRVPALLRMLQHAGSQAVIAGEGPGLPWARRYVAKHRLPISLPGRLSADQLRALYAESDVFIAPGHAEAASIAAAEAQAAGLAILSRSQSGLGERISSQEGAVAATDAEMAEILRQWTEKPELVVPIKKYNREHRLALDWQEVLPQTYECYRRAQQRFLA</sequence>
<evidence type="ECO:0000259" key="3">
    <source>
        <dbReference type="Pfam" id="PF00534"/>
    </source>
</evidence>
<feature type="domain" description="Glycosyl transferase family 1" evidence="3">
    <location>
        <begin position="189"/>
        <end position="331"/>
    </location>
</feature>
<dbReference type="PANTHER" id="PTHR45947:SF3">
    <property type="entry name" value="SULFOQUINOVOSYL TRANSFERASE SQD2"/>
    <property type="match status" value="1"/>
</dbReference>
<dbReference type="SUPFAM" id="SSF53756">
    <property type="entry name" value="UDP-Glycosyltransferase/glycogen phosphorylase"/>
    <property type="match status" value="1"/>
</dbReference>
<protein>
    <submittedName>
        <fullName evidence="5">Glycosyltransferase</fullName>
    </submittedName>
</protein>
<evidence type="ECO:0000256" key="1">
    <source>
        <dbReference type="ARBA" id="ARBA00022676"/>
    </source>
</evidence>
<dbReference type="GO" id="GO:0016757">
    <property type="term" value="F:glycosyltransferase activity"/>
    <property type="evidence" value="ECO:0007669"/>
    <property type="project" value="UniProtKB-KW"/>
</dbReference>
<dbReference type="InterPro" id="IPR050194">
    <property type="entry name" value="Glycosyltransferase_grp1"/>
</dbReference>
<dbReference type="Gene3D" id="3.40.50.2000">
    <property type="entry name" value="Glycogen Phosphorylase B"/>
    <property type="match status" value="2"/>
</dbReference>
<dbReference type="RefSeq" id="WP_154543440.1">
    <property type="nucleotide sequence ID" value="NZ_VULO01000003.1"/>
</dbReference>
<dbReference type="Proteomes" id="UP000470875">
    <property type="component" value="Unassembled WGS sequence"/>
</dbReference>
<evidence type="ECO:0000313" key="6">
    <source>
        <dbReference type="Proteomes" id="UP000470875"/>
    </source>
</evidence>
<proteinExistence type="predicted"/>
<name>A0A6N7W2U3_9ACTO</name>
<feature type="domain" description="Glycosyltransferase subfamily 4-like N-terminal" evidence="4">
    <location>
        <begin position="14"/>
        <end position="174"/>
    </location>
</feature>
<keyword evidence="1" id="KW-0328">Glycosyltransferase</keyword>
<comment type="caution">
    <text evidence="5">The sequence shown here is derived from an EMBL/GenBank/DDBJ whole genome shotgun (WGS) entry which is preliminary data.</text>
</comment>
<reference evidence="5 6" key="1">
    <citation type="submission" date="2019-08" db="EMBL/GenBank/DDBJ databases">
        <title>In-depth cultivation of the pig gut microbiome towards novel bacterial diversity and tailored functional studies.</title>
        <authorList>
            <person name="Wylensek D."/>
            <person name="Hitch T.C.A."/>
            <person name="Clavel T."/>
        </authorList>
    </citation>
    <scope>NUCLEOTIDE SEQUENCE [LARGE SCALE GENOMIC DNA]</scope>
    <source>
        <strain evidence="5 6">WB03_NA08</strain>
    </source>
</reference>